<dbReference type="InterPro" id="IPR014002">
    <property type="entry name" value="Agenet_dom_plant"/>
</dbReference>
<accession>A0AAN9HXF9</accession>
<dbReference type="EMBL" id="JAYWIO010000006">
    <property type="protein sequence ID" value="KAK7255960.1"/>
    <property type="molecule type" value="Genomic_DNA"/>
</dbReference>
<keyword evidence="6" id="KW-1185">Reference proteome</keyword>
<evidence type="ECO:0000313" key="5">
    <source>
        <dbReference type="EMBL" id="KAK7255972.1"/>
    </source>
</evidence>
<evidence type="ECO:0000313" key="6">
    <source>
        <dbReference type="Proteomes" id="UP001372338"/>
    </source>
</evidence>
<dbReference type="EMBL" id="JAYWIO010000006">
    <property type="protein sequence ID" value="KAK7255966.1"/>
    <property type="molecule type" value="Genomic_DNA"/>
</dbReference>
<dbReference type="SMART" id="SM00743">
    <property type="entry name" value="Agenet"/>
    <property type="match status" value="1"/>
</dbReference>
<dbReference type="EMBL" id="JAYWIO010000006">
    <property type="protein sequence ID" value="KAK7255955.1"/>
    <property type="molecule type" value="Genomic_DNA"/>
</dbReference>
<dbReference type="PANTHER" id="PTHR31917">
    <property type="entry name" value="AGENET DOMAIN-CONTAINING PROTEIN-RELATED"/>
    <property type="match status" value="1"/>
</dbReference>
<evidence type="ECO:0000313" key="3">
    <source>
        <dbReference type="EMBL" id="KAK7255960.1"/>
    </source>
</evidence>
<name>A0AAN9HXF9_CROPI</name>
<dbReference type="InterPro" id="IPR008395">
    <property type="entry name" value="Agenet-like_dom"/>
</dbReference>
<dbReference type="AlphaFoldDB" id="A0AAN9HXF9"/>
<evidence type="ECO:0000313" key="4">
    <source>
        <dbReference type="EMBL" id="KAK7255966.1"/>
    </source>
</evidence>
<reference evidence="2 6" key="1">
    <citation type="submission" date="2024-01" db="EMBL/GenBank/DDBJ databases">
        <title>The genomes of 5 underutilized Papilionoideae crops provide insights into root nodulation and disease resistanc.</title>
        <authorList>
            <person name="Yuan L."/>
        </authorList>
    </citation>
    <scope>NUCLEOTIDE SEQUENCE [LARGE SCALE GENOMIC DNA]</scope>
    <source>
        <strain evidence="2">ZHUSHIDOU_FW_LH</strain>
        <tissue evidence="2">Leaf</tissue>
    </source>
</reference>
<gene>
    <name evidence="2" type="ORF">RIF29_29384</name>
    <name evidence="3" type="ORF">RIF29_29389</name>
    <name evidence="4" type="ORF">RIF29_29395</name>
    <name evidence="5" type="ORF">RIF29_29401</name>
</gene>
<evidence type="ECO:0000313" key="2">
    <source>
        <dbReference type="EMBL" id="KAK7255955.1"/>
    </source>
</evidence>
<sequence length="108" mass="12755">MRPPLKRIDFSRGNEVENLLEDDESKTLTETVYLKELRPVPPRIRTTQFSLHQKVDAFDNDGWWVGEITGRNGNGYHVYFASSNNEENVYPRDKIRVHHEWVNGEWVL</sequence>
<comment type="caution">
    <text evidence="2">The sequence shown here is derived from an EMBL/GenBank/DDBJ whole genome shotgun (WGS) entry which is preliminary data.</text>
</comment>
<protein>
    <recommendedName>
        <fullName evidence="1">Agenet domain-containing protein</fullName>
    </recommendedName>
</protein>
<evidence type="ECO:0000259" key="1">
    <source>
        <dbReference type="SMART" id="SM00743"/>
    </source>
</evidence>
<organism evidence="2 6">
    <name type="scientific">Crotalaria pallida</name>
    <name type="common">Smooth rattlebox</name>
    <name type="synonym">Crotalaria striata</name>
    <dbReference type="NCBI Taxonomy" id="3830"/>
    <lineage>
        <taxon>Eukaryota</taxon>
        <taxon>Viridiplantae</taxon>
        <taxon>Streptophyta</taxon>
        <taxon>Embryophyta</taxon>
        <taxon>Tracheophyta</taxon>
        <taxon>Spermatophyta</taxon>
        <taxon>Magnoliopsida</taxon>
        <taxon>eudicotyledons</taxon>
        <taxon>Gunneridae</taxon>
        <taxon>Pentapetalae</taxon>
        <taxon>rosids</taxon>
        <taxon>fabids</taxon>
        <taxon>Fabales</taxon>
        <taxon>Fabaceae</taxon>
        <taxon>Papilionoideae</taxon>
        <taxon>50 kb inversion clade</taxon>
        <taxon>genistoids sensu lato</taxon>
        <taxon>core genistoids</taxon>
        <taxon>Crotalarieae</taxon>
        <taxon>Crotalaria</taxon>
    </lineage>
</organism>
<dbReference type="PANTHER" id="PTHR31917:SF148">
    <property type="entry name" value="DUF724 DOMAIN-CONTAINING PROTEIN 2"/>
    <property type="match status" value="1"/>
</dbReference>
<dbReference type="EMBL" id="JAYWIO010000006">
    <property type="protein sequence ID" value="KAK7255972.1"/>
    <property type="molecule type" value="Genomic_DNA"/>
</dbReference>
<dbReference type="Proteomes" id="UP001372338">
    <property type="component" value="Unassembled WGS sequence"/>
</dbReference>
<dbReference type="Pfam" id="PF05641">
    <property type="entry name" value="Agenet"/>
    <property type="match status" value="2"/>
</dbReference>
<proteinExistence type="predicted"/>
<feature type="domain" description="Agenet" evidence="1">
    <location>
        <begin position="47"/>
        <end position="103"/>
    </location>
</feature>